<sequence>MKSKRENFEMITPPMQCALNIPPLSSRRLEVDIRFLSSLLDDSIDAPDHASINYHRISPEIKHPSLVHLSPILIVISHNHPVVPLMMPL</sequence>
<organism evidence="1 2">
    <name type="scientific">Macrosiphum euphorbiae</name>
    <name type="common">potato aphid</name>
    <dbReference type="NCBI Taxonomy" id="13131"/>
    <lineage>
        <taxon>Eukaryota</taxon>
        <taxon>Metazoa</taxon>
        <taxon>Ecdysozoa</taxon>
        <taxon>Arthropoda</taxon>
        <taxon>Hexapoda</taxon>
        <taxon>Insecta</taxon>
        <taxon>Pterygota</taxon>
        <taxon>Neoptera</taxon>
        <taxon>Paraneoptera</taxon>
        <taxon>Hemiptera</taxon>
        <taxon>Sternorrhyncha</taxon>
        <taxon>Aphidomorpha</taxon>
        <taxon>Aphidoidea</taxon>
        <taxon>Aphididae</taxon>
        <taxon>Macrosiphini</taxon>
        <taxon>Macrosiphum</taxon>
    </lineage>
</organism>
<name>A0AAV0X4N4_9HEMI</name>
<comment type="caution">
    <text evidence="1">The sequence shown here is derived from an EMBL/GenBank/DDBJ whole genome shotgun (WGS) entry which is preliminary data.</text>
</comment>
<dbReference type="AlphaFoldDB" id="A0AAV0X4N4"/>
<reference evidence="1 2" key="1">
    <citation type="submission" date="2023-01" db="EMBL/GenBank/DDBJ databases">
        <authorList>
            <person name="Whitehead M."/>
        </authorList>
    </citation>
    <scope>NUCLEOTIDE SEQUENCE [LARGE SCALE GENOMIC DNA]</scope>
</reference>
<accession>A0AAV0X4N4</accession>
<evidence type="ECO:0000313" key="2">
    <source>
        <dbReference type="Proteomes" id="UP001160148"/>
    </source>
</evidence>
<gene>
    <name evidence="1" type="ORF">MEUPH1_LOCUS18280</name>
</gene>
<evidence type="ECO:0000313" key="1">
    <source>
        <dbReference type="EMBL" id="CAI6363314.1"/>
    </source>
</evidence>
<dbReference type="Proteomes" id="UP001160148">
    <property type="component" value="Unassembled WGS sequence"/>
</dbReference>
<keyword evidence="2" id="KW-1185">Reference proteome</keyword>
<dbReference type="EMBL" id="CARXXK010000003">
    <property type="protein sequence ID" value="CAI6363314.1"/>
    <property type="molecule type" value="Genomic_DNA"/>
</dbReference>
<proteinExistence type="predicted"/>
<protein>
    <submittedName>
        <fullName evidence="1">Uncharacterized protein</fullName>
    </submittedName>
</protein>